<protein>
    <submittedName>
        <fullName evidence="1">Heavy-metal resistance</fullName>
    </submittedName>
</protein>
<sequence>MKETFARNKILSLLLLFLLLTNIGMLVFFVYTKPASQQKHPDKDKGGEMLQMLEKQVGFTPDQLAQYKSLKDQHWDSIRPYFGEMRVAKDNFFKLINNAAVPDSVINAAADTIAAKQKKIDLRTFRYFQRLRSICTPQQQPAFDSVVSQVLKKMNAPWRNKNQPPKDSVKQ</sequence>
<reference evidence="1 2" key="1">
    <citation type="submission" date="2016-11" db="EMBL/GenBank/DDBJ databases">
        <authorList>
            <person name="Jaros S."/>
            <person name="Januszkiewicz K."/>
            <person name="Wedrychowicz H."/>
        </authorList>
    </citation>
    <scope>NUCLEOTIDE SEQUENCE [LARGE SCALE GENOMIC DNA]</scope>
    <source>
        <strain evidence="1 2">DSM 24787</strain>
    </source>
</reference>
<organism evidence="1 2">
    <name type="scientific">Chitinophaga niabensis</name>
    <dbReference type="NCBI Taxonomy" id="536979"/>
    <lineage>
        <taxon>Bacteria</taxon>
        <taxon>Pseudomonadati</taxon>
        <taxon>Bacteroidota</taxon>
        <taxon>Chitinophagia</taxon>
        <taxon>Chitinophagales</taxon>
        <taxon>Chitinophagaceae</taxon>
        <taxon>Chitinophaga</taxon>
    </lineage>
</organism>
<keyword evidence="2" id="KW-1185">Reference proteome</keyword>
<dbReference type="STRING" id="536979.SAMN04488055_2164"/>
<dbReference type="EMBL" id="FSRA01000001">
    <property type="protein sequence ID" value="SIN93382.1"/>
    <property type="molecule type" value="Genomic_DNA"/>
</dbReference>
<proteinExistence type="predicted"/>
<dbReference type="RefSeq" id="WP_074239246.1">
    <property type="nucleotide sequence ID" value="NZ_FSRA01000001.1"/>
</dbReference>
<accession>A0A1N6FDQ0</accession>
<evidence type="ECO:0000313" key="2">
    <source>
        <dbReference type="Proteomes" id="UP000185003"/>
    </source>
</evidence>
<gene>
    <name evidence="1" type="ORF">SAMN04488055_2164</name>
</gene>
<dbReference type="OrthoDB" id="595025at2"/>
<name>A0A1N6FDQ0_9BACT</name>
<dbReference type="Proteomes" id="UP000185003">
    <property type="component" value="Unassembled WGS sequence"/>
</dbReference>
<dbReference type="Gene3D" id="1.20.120.1490">
    <property type="match status" value="1"/>
</dbReference>
<dbReference type="AlphaFoldDB" id="A0A1N6FDQ0"/>
<evidence type="ECO:0000313" key="1">
    <source>
        <dbReference type="EMBL" id="SIN93382.1"/>
    </source>
</evidence>